<reference evidence="8 9" key="1">
    <citation type="journal article" date="2013" name="Genome Announc.">
        <title>Draft Genome of Spiribacter salinus M19-40, an Abundant Gammaproteobacterium in Aquatic Hypersaline Environments.</title>
        <authorList>
            <person name="Leon M.J."/>
            <person name="Ghai R."/>
            <person name="Fernandez A.B."/>
            <person name="Sanchez-Porro C."/>
            <person name="Rodriguez-Valera F."/>
            <person name="Ventosa A."/>
        </authorList>
    </citation>
    <scope>NUCLEOTIDE SEQUENCE [LARGE SCALE GENOMIC DNA]</scope>
    <source>
        <strain evidence="8">M19-40</strain>
    </source>
</reference>
<keyword evidence="5 6" id="KW-0560">Oxidoreductase</keyword>
<keyword evidence="3 6" id="KW-0285">Flavoprotein</keyword>
<evidence type="ECO:0000256" key="1">
    <source>
        <dbReference type="ARBA" id="ARBA00001974"/>
    </source>
</evidence>
<evidence type="ECO:0000256" key="3">
    <source>
        <dbReference type="ARBA" id="ARBA00022630"/>
    </source>
</evidence>
<dbReference type="SUPFAM" id="SSF51730">
    <property type="entry name" value="FAD-linked oxidoreductase"/>
    <property type="match status" value="1"/>
</dbReference>
<dbReference type="UniPathway" id="UPA00193"/>
<organism evidence="8 9">
    <name type="scientific">Spiribacter salinus M19-40</name>
    <dbReference type="NCBI Taxonomy" id="1260251"/>
    <lineage>
        <taxon>Bacteria</taxon>
        <taxon>Pseudomonadati</taxon>
        <taxon>Pseudomonadota</taxon>
        <taxon>Gammaproteobacteria</taxon>
        <taxon>Chromatiales</taxon>
        <taxon>Ectothiorhodospiraceae</taxon>
        <taxon>Spiribacter</taxon>
    </lineage>
</organism>
<dbReference type="RefSeq" id="WP_016353971.1">
    <property type="nucleotide sequence ID" value="NC_021291.1"/>
</dbReference>
<keyword evidence="9" id="KW-1185">Reference proteome</keyword>
<dbReference type="GO" id="GO:0004489">
    <property type="term" value="F:methylenetetrahydrofolate reductase [NAD(P)H] activity"/>
    <property type="evidence" value="ECO:0007669"/>
    <property type="project" value="InterPro"/>
</dbReference>
<evidence type="ECO:0000256" key="6">
    <source>
        <dbReference type="RuleBase" id="RU003862"/>
    </source>
</evidence>
<dbReference type="eggNOG" id="COG0685">
    <property type="taxonomic scope" value="Bacteria"/>
</dbReference>
<sequence>MKTVLEAVPPERHRGEAAVEAVIEKVAQVHAARPLDRVNIPEIHEEPARSQKGERRKPFEPRMAPRALGQLIQERLGIPCMINHVVVHQRSADLLDWCRETWSEYGIREFVLVGGGLADTVYPGPTVPEASQLMRDALTIPELRVGNICIPSREDEAARMAAKTAAGADFFTTQILYEPDHFTHLLDEMARIGETADEVLLAFCPVRSLRNIRFLLWLGVSIPDALEAWLTEVDDAVPQRSLEQIRRTWADIIDHQREAGRPRPRLGVNLAPIGAVAPQTTIGLARDLAAMHDQSLNAV</sequence>
<comment type="pathway">
    <text evidence="2 6">One-carbon metabolism; tetrahydrofolate interconversion.</text>
</comment>
<comment type="cofactor">
    <cofactor evidence="1 6">
        <name>FAD</name>
        <dbReference type="ChEBI" id="CHEBI:57692"/>
    </cofactor>
</comment>
<dbReference type="Proteomes" id="UP000017881">
    <property type="component" value="Chromosome"/>
</dbReference>
<dbReference type="KEGG" id="ssal:SPISAL_07850"/>
<evidence type="ECO:0000256" key="2">
    <source>
        <dbReference type="ARBA" id="ARBA00004777"/>
    </source>
</evidence>
<dbReference type="Gene3D" id="3.20.20.220">
    <property type="match status" value="1"/>
</dbReference>
<feature type="region of interest" description="Disordered" evidence="7">
    <location>
        <begin position="40"/>
        <end position="62"/>
    </location>
</feature>
<name>R4V6Y0_9GAMM</name>
<comment type="similarity">
    <text evidence="6">Belongs to the methylenetetrahydrofolate reductase family.</text>
</comment>
<keyword evidence="4 6" id="KW-0274">FAD</keyword>
<proteinExistence type="inferred from homology"/>
<evidence type="ECO:0000313" key="8">
    <source>
        <dbReference type="EMBL" id="AGM41664.1"/>
    </source>
</evidence>
<dbReference type="InterPro" id="IPR003171">
    <property type="entry name" value="Mehydrof_redctse-like"/>
</dbReference>
<protein>
    <recommendedName>
        <fullName evidence="6">Methylenetetrahydrofolate reductase</fullName>
    </recommendedName>
</protein>
<evidence type="ECO:0000256" key="7">
    <source>
        <dbReference type="SAM" id="MobiDB-lite"/>
    </source>
</evidence>
<feature type="compositionally biased region" description="Basic and acidic residues" evidence="7">
    <location>
        <begin position="42"/>
        <end position="60"/>
    </location>
</feature>
<dbReference type="AlphaFoldDB" id="R4V6Y0"/>
<dbReference type="GO" id="GO:0035999">
    <property type="term" value="P:tetrahydrofolate interconversion"/>
    <property type="evidence" value="ECO:0007669"/>
    <property type="project" value="UniProtKB-UniPathway"/>
</dbReference>
<dbReference type="HOGENOM" id="CLU_838956_0_0_6"/>
<evidence type="ECO:0000256" key="4">
    <source>
        <dbReference type="ARBA" id="ARBA00022827"/>
    </source>
</evidence>
<dbReference type="EMBL" id="CP005963">
    <property type="protein sequence ID" value="AGM41664.1"/>
    <property type="molecule type" value="Genomic_DNA"/>
</dbReference>
<dbReference type="GO" id="GO:0006555">
    <property type="term" value="P:methionine metabolic process"/>
    <property type="evidence" value="ECO:0007669"/>
    <property type="project" value="InterPro"/>
</dbReference>
<gene>
    <name evidence="8" type="ORF">SPISAL_07850</name>
</gene>
<dbReference type="OrthoDB" id="4367389at2"/>
<evidence type="ECO:0000256" key="5">
    <source>
        <dbReference type="ARBA" id="ARBA00023002"/>
    </source>
</evidence>
<dbReference type="Pfam" id="PF02219">
    <property type="entry name" value="MTHFR"/>
    <property type="match status" value="1"/>
</dbReference>
<dbReference type="InterPro" id="IPR029041">
    <property type="entry name" value="FAD-linked_oxidoreductase-like"/>
</dbReference>
<accession>R4V6Y0</accession>
<evidence type="ECO:0000313" key="9">
    <source>
        <dbReference type="Proteomes" id="UP000017881"/>
    </source>
</evidence>